<evidence type="ECO:0000313" key="3">
    <source>
        <dbReference type="WBParaSite" id="TCONS_00014356.p1"/>
    </source>
</evidence>
<accession>A0A0K0E496</accession>
<dbReference type="GO" id="GO:0043161">
    <property type="term" value="P:proteasome-mediated ubiquitin-dependent protein catabolic process"/>
    <property type="evidence" value="ECO:0007669"/>
    <property type="project" value="InterPro"/>
</dbReference>
<dbReference type="GO" id="GO:0005634">
    <property type="term" value="C:nucleus"/>
    <property type="evidence" value="ECO:0007669"/>
    <property type="project" value="TreeGrafter"/>
</dbReference>
<reference evidence="2" key="1">
    <citation type="submission" date="2015-08" db="UniProtKB">
        <authorList>
            <consortium name="WormBaseParasite"/>
        </authorList>
    </citation>
    <scope>IDENTIFICATION</scope>
</reference>
<proteinExistence type="predicted"/>
<keyword evidence="1" id="KW-1185">Reference proteome</keyword>
<sequence length="388" mass="44634">MSNVKLEVEQLLKNLDDETNSLMNSLSDFKKVSNNLISNLEVLIDDNTRKNEKNGTNNVDSSLKHSLDSFSEIITRAINRQIEDHKDMHHNLTKLNKIVEKQFIDDYNGLINNQEDVYDDEEVLDCVNQLVHEHLLSIGDIDAAELLTKETKLDPDGPDYTELYHVETIANDICQYDIENALNYLLHKHKDEKELIKDFKRLLVLQYVEQGRKGDAVKLTKEIASMSESDEIDQVKELMTKIMSYPNCKNWESFQSKEIYQELASRFAKVAVGLPERLQKVVETGISLFPIFMNTRELMKARGINIAENCEIPIEAVDQEEPQHSVFVCPVLKVESDFSNFPVRLNCGHAVAKDALDRMVVTNRANKIKCIYCPKESYKDEAKPLYLY</sequence>
<organism evidence="2">
    <name type="scientific">Strongyloides stercoralis</name>
    <name type="common">Threadworm</name>
    <dbReference type="NCBI Taxonomy" id="6248"/>
    <lineage>
        <taxon>Eukaryota</taxon>
        <taxon>Metazoa</taxon>
        <taxon>Ecdysozoa</taxon>
        <taxon>Nematoda</taxon>
        <taxon>Chromadorea</taxon>
        <taxon>Rhabditida</taxon>
        <taxon>Tylenchina</taxon>
        <taxon>Panagrolaimomorpha</taxon>
        <taxon>Strongyloidoidea</taxon>
        <taxon>Strongyloididae</taxon>
        <taxon>Strongyloides</taxon>
    </lineage>
</organism>
<protein>
    <submittedName>
        <fullName evidence="2 3">LisH domain-containing protein</fullName>
    </submittedName>
</protein>
<dbReference type="GO" id="GO:0005737">
    <property type="term" value="C:cytoplasm"/>
    <property type="evidence" value="ECO:0007669"/>
    <property type="project" value="TreeGrafter"/>
</dbReference>
<dbReference type="WBParaSite" id="SSTP_0000431500.1">
    <property type="protein sequence ID" value="SSTP_0000431500.1"/>
    <property type="gene ID" value="SSTP_0000431500"/>
</dbReference>
<evidence type="ECO:0000313" key="1">
    <source>
        <dbReference type="Proteomes" id="UP000035681"/>
    </source>
</evidence>
<dbReference type="AlphaFoldDB" id="A0A0K0E496"/>
<dbReference type="PANTHER" id="PTHR12170">
    <property type="entry name" value="MACROPHAGE ERYTHROBLAST ATTACHER-RELATED"/>
    <property type="match status" value="1"/>
</dbReference>
<dbReference type="WBParaSite" id="TCONS_00014356.p1">
    <property type="protein sequence ID" value="TCONS_00014356.p1"/>
    <property type="gene ID" value="XLOC_009568"/>
</dbReference>
<evidence type="ECO:0000313" key="2">
    <source>
        <dbReference type="WBParaSite" id="SSTP_0000431500.1"/>
    </source>
</evidence>
<dbReference type="Proteomes" id="UP000035681">
    <property type="component" value="Unplaced"/>
</dbReference>
<name>A0A0K0E496_STRER</name>
<dbReference type="InterPro" id="IPR045098">
    <property type="entry name" value="Fyv10_fam"/>
</dbReference>
<dbReference type="InterPro" id="IPR006594">
    <property type="entry name" value="LisH"/>
</dbReference>
<dbReference type="STRING" id="6248.A0A0K0E496"/>
<dbReference type="GO" id="GO:0034657">
    <property type="term" value="C:GID complex"/>
    <property type="evidence" value="ECO:0007669"/>
    <property type="project" value="TreeGrafter"/>
</dbReference>
<dbReference type="PANTHER" id="PTHR12170:SF3">
    <property type="entry name" value="GH10162P"/>
    <property type="match status" value="1"/>
</dbReference>
<dbReference type="GO" id="GO:0004842">
    <property type="term" value="F:ubiquitin-protein transferase activity"/>
    <property type="evidence" value="ECO:0007669"/>
    <property type="project" value="InterPro"/>
</dbReference>
<dbReference type="PROSITE" id="PS50896">
    <property type="entry name" value="LISH"/>
    <property type="match status" value="1"/>
</dbReference>